<protein>
    <submittedName>
        <fullName evidence="2">Unannotated protein</fullName>
    </submittedName>
</protein>
<reference evidence="2" key="1">
    <citation type="submission" date="2020-05" db="EMBL/GenBank/DDBJ databases">
        <authorList>
            <person name="Chiriac C."/>
            <person name="Salcher M."/>
            <person name="Ghai R."/>
            <person name="Kavagutti S V."/>
        </authorList>
    </citation>
    <scope>NUCLEOTIDE SEQUENCE</scope>
</reference>
<accession>A0A6J6L2K1</accession>
<feature type="compositionally biased region" description="Low complexity" evidence="1">
    <location>
        <begin position="117"/>
        <end position="130"/>
    </location>
</feature>
<dbReference type="AlphaFoldDB" id="A0A6J6L2K1"/>
<gene>
    <name evidence="2" type="ORF">UFOPK2214_00892</name>
</gene>
<dbReference type="EMBL" id="CAEZWJ010000024">
    <property type="protein sequence ID" value="CAB4655746.1"/>
    <property type="molecule type" value="Genomic_DNA"/>
</dbReference>
<organism evidence="2">
    <name type="scientific">freshwater metagenome</name>
    <dbReference type="NCBI Taxonomy" id="449393"/>
    <lineage>
        <taxon>unclassified sequences</taxon>
        <taxon>metagenomes</taxon>
        <taxon>ecological metagenomes</taxon>
    </lineage>
</organism>
<feature type="compositionally biased region" description="Polar residues" evidence="1">
    <location>
        <begin position="73"/>
        <end position="116"/>
    </location>
</feature>
<evidence type="ECO:0000256" key="1">
    <source>
        <dbReference type="SAM" id="MobiDB-lite"/>
    </source>
</evidence>
<evidence type="ECO:0000313" key="2">
    <source>
        <dbReference type="EMBL" id="CAB4655746.1"/>
    </source>
</evidence>
<sequence length="157" mass="17085">MAQTTSRSCDTTPVEASTPPSTQTAKSPPTLASEAASTKQNRWHCSPTEKSSSQDEPVLAAQRTLWLFDTTPVEASTQHSTQTAKSPPTSEATPTTKHIQWQYNQTERSSSQEFLLTTTMTSRSCDTTPTEASTPPSIQTAKSPPTSATIFKTRHIR</sequence>
<feature type="compositionally biased region" description="Polar residues" evidence="1">
    <location>
        <begin position="131"/>
        <end position="150"/>
    </location>
</feature>
<feature type="region of interest" description="Disordered" evidence="1">
    <location>
        <begin position="1"/>
        <end position="58"/>
    </location>
</feature>
<feature type="compositionally biased region" description="Polar residues" evidence="1">
    <location>
        <begin position="1"/>
        <end position="27"/>
    </location>
</feature>
<proteinExistence type="predicted"/>
<feature type="region of interest" description="Disordered" evidence="1">
    <location>
        <begin position="70"/>
        <end position="157"/>
    </location>
</feature>
<name>A0A6J6L2K1_9ZZZZ</name>